<sequence>MLFVSAAQHRVKCPTETIQAEEGDDVTLRFDLDPRVNLVNYTLDVTRSDLKEIVHAYRHGKDLTDPQTERYRNRTTLIHEDLSRGIITLQISSVQLKDSGPYRCFVPELRILLIISLLVKKELYTAQTLKYIIFKKTGKQEH</sequence>
<dbReference type="Proteomes" id="UP000261360">
    <property type="component" value="Unplaced"/>
</dbReference>
<evidence type="ECO:0000256" key="1">
    <source>
        <dbReference type="ARBA" id="ARBA00004370"/>
    </source>
</evidence>
<evidence type="ECO:0000256" key="4">
    <source>
        <dbReference type="ARBA" id="ARBA00023157"/>
    </source>
</evidence>
<evidence type="ECO:0000259" key="7">
    <source>
        <dbReference type="Pfam" id="PF07686"/>
    </source>
</evidence>
<dbReference type="Pfam" id="PF07686">
    <property type="entry name" value="V-set"/>
    <property type="match status" value="1"/>
</dbReference>
<evidence type="ECO:0000256" key="2">
    <source>
        <dbReference type="ARBA" id="ARBA00022729"/>
    </source>
</evidence>
<dbReference type="Gene3D" id="2.60.40.10">
    <property type="entry name" value="Immunoglobulins"/>
    <property type="match status" value="1"/>
</dbReference>
<dbReference type="GO" id="GO:0009897">
    <property type="term" value="C:external side of plasma membrane"/>
    <property type="evidence" value="ECO:0007669"/>
    <property type="project" value="TreeGrafter"/>
</dbReference>
<dbReference type="InterPro" id="IPR050504">
    <property type="entry name" value="IgSF_BTN/MOG"/>
</dbReference>
<protein>
    <recommendedName>
        <fullName evidence="7">Immunoglobulin V-set domain-containing protein</fullName>
    </recommendedName>
</protein>
<dbReference type="Ensembl" id="ENSSLDT00000019279.1">
    <property type="protein sequence ID" value="ENSSLDP00000018647.1"/>
    <property type="gene ID" value="ENSSLDG00000014663.1"/>
</dbReference>
<dbReference type="GO" id="GO:1903037">
    <property type="term" value="P:regulation of leukocyte cell-cell adhesion"/>
    <property type="evidence" value="ECO:0007669"/>
    <property type="project" value="UniProtKB-ARBA"/>
</dbReference>
<dbReference type="GO" id="GO:0050863">
    <property type="term" value="P:regulation of T cell activation"/>
    <property type="evidence" value="ECO:0007669"/>
    <property type="project" value="UniProtKB-ARBA"/>
</dbReference>
<dbReference type="InterPro" id="IPR013783">
    <property type="entry name" value="Ig-like_fold"/>
</dbReference>
<dbReference type="GO" id="GO:0005102">
    <property type="term" value="F:signaling receptor binding"/>
    <property type="evidence" value="ECO:0007669"/>
    <property type="project" value="TreeGrafter"/>
</dbReference>
<feature type="domain" description="Immunoglobulin V-set" evidence="7">
    <location>
        <begin position="16"/>
        <end position="106"/>
    </location>
</feature>
<reference evidence="8" key="1">
    <citation type="submission" date="2025-08" db="UniProtKB">
        <authorList>
            <consortium name="Ensembl"/>
        </authorList>
    </citation>
    <scope>IDENTIFICATION</scope>
</reference>
<keyword evidence="5" id="KW-0325">Glycoprotein</keyword>
<keyword evidence="3" id="KW-0472">Membrane</keyword>
<evidence type="ECO:0000256" key="3">
    <source>
        <dbReference type="ARBA" id="ARBA00023136"/>
    </source>
</evidence>
<dbReference type="FunFam" id="2.60.40.10:FF:000142">
    <property type="entry name" value="V-set domain-containing T-cell activation inhibitor 1"/>
    <property type="match status" value="1"/>
</dbReference>
<keyword evidence="4" id="KW-1015">Disulfide bond</keyword>
<keyword evidence="2" id="KW-0732">Signal</keyword>
<dbReference type="InterPro" id="IPR013106">
    <property type="entry name" value="Ig_V-set"/>
</dbReference>
<dbReference type="GO" id="GO:0050852">
    <property type="term" value="P:T cell receptor signaling pathway"/>
    <property type="evidence" value="ECO:0007669"/>
    <property type="project" value="TreeGrafter"/>
</dbReference>
<dbReference type="InterPro" id="IPR036179">
    <property type="entry name" value="Ig-like_dom_sf"/>
</dbReference>
<organism evidence="8 9">
    <name type="scientific">Seriola lalandi dorsalis</name>
    <dbReference type="NCBI Taxonomy" id="1841481"/>
    <lineage>
        <taxon>Eukaryota</taxon>
        <taxon>Metazoa</taxon>
        <taxon>Chordata</taxon>
        <taxon>Craniata</taxon>
        <taxon>Vertebrata</taxon>
        <taxon>Euteleostomi</taxon>
        <taxon>Actinopterygii</taxon>
        <taxon>Neopterygii</taxon>
        <taxon>Teleostei</taxon>
        <taxon>Neoteleostei</taxon>
        <taxon>Acanthomorphata</taxon>
        <taxon>Carangaria</taxon>
        <taxon>Carangiformes</taxon>
        <taxon>Carangidae</taxon>
        <taxon>Seriola</taxon>
    </lineage>
</organism>
<reference evidence="8" key="2">
    <citation type="submission" date="2025-09" db="UniProtKB">
        <authorList>
            <consortium name="Ensembl"/>
        </authorList>
    </citation>
    <scope>IDENTIFICATION</scope>
</reference>
<evidence type="ECO:0000313" key="9">
    <source>
        <dbReference type="Proteomes" id="UP000261360"/>
    </source>
</evidence>
<evidence type="ECO:0000256" key="6">
    <source>
        <dbReference type="ARBA" id="ARBA00023319"/>
    </source>
</evidence>
<dbReference type="SUPFAM" id="SSF48726">
    <property type="entry name" value="Immunoglobulin"/>
    <property type="match status" value="1"/>
</dbReference>
<dbReference type="PANTHER" id="PTHR24100:SF151">
    <property type="entry name" value="ICOS LIGAND"/>
    <property type="match status" value="1"/>
</dbReference>
<accession>A0A3B4XRQ3</accession>
<name>A0A3B4XRQ3_SERLL</name>
<keyword evidence="9" id="KW-1185">Reference proteome</keyword>
<dbReference type="PANTHER" id="PTHR24100">
    <property type="entry name" value="BUTYROPHILIN"/>
    <property type="match status" value="1"/>
</dbReference>
<keyword evidence="6" id="KW-0393">Immunoglobulin domain</keyword>
<dbReference type="STRING" id="1841481.ENSSLDP00000018647"/>
<proteinExistence type="predicted"/>
<dbReference type="GO" id="GO:0001817">
    <property type="term" value="P:regulation of cytokine production"/>
    <property type="evidence" value="ECO:0007669"/>
    <property type="project" value="TreeGrafter"/>
</dbReference>
<comment type="subcellular location">
    <subcellularLocation>
        <location evidence="1">Membrane</location>
    </subcellularLocation>
</comment>
<evidence type="ECO:0000313" key="8">
    <source>
        <dbReference type="Ensembl" id="ENSSLDP00000018647.1"/>
    </source>
</evidence>
<dbReference type="GeneTree" id="ENSGT00400000025126"/>
<dbReference type="AlphaFoldDB" id="A0A3B4XRQ3"/>
<evidence type="ECO:0000256" key="5">
    <source>
        <dbReference type="ARBA" id="ARBA00023180"/>
    </source>
</evidence>